<sequence>MKFSLITPYLPSEYDQLLALKTNLMAQTTTDFEWLIAGTLPIDLDQTEWQAPFTIRQVHPKASTVGAARNAAMAVAQGDWLVFVDSDDYLLPTALATVTALEDLKSTTFIDLNQYPTYEPHVSFVNSLTQTSATDTLPKWGGPKRQRLRNRSLNLPADLLTELPTTTPASSAVQNWLTHKYLLFTGEDRFEQFGRQAKITGKILNRQLVEQHHWQFDEANALYPDYHFLTQAMLATPTYLRLADPLYVRVKHNDPINQPSIHQLEDPHRWHHRLAAWQLALVDLPVGPLHVAFSRFTLDRLHRYLYQALATSSETTVADSPALMDQLHDYLQLVDPDALRELPHNSRQILRAIRRQPRVPQFQINVLVRLRQLNRVIRHRGRGITRLAYNWWFTKLPIKPRTILYESFLGRNFSDSPKAIYNYLEKNYPVRFHHVWVMNPGVSETPAGRPNTKVVKRFGWRYMYYLATAKFQVINMRQPKWFIKRPGTKFLATWHGTPLKHLVFDMDNVASANPLYKSIFYQQSRQWDYLVTANQFSVDVFEHAFMYPTDQMLPSGYPRNDILSAPDKDEQAQQIKRKLGIPLDKKIILYAPTWRDDDYYGVGDYKFTLKLDIDRLKRELGDEYVLVLRTHYFITEHLDTTGFGDFVYNESSYDDISELYLIADVLITDYSSVFFDYAILKRPILYFVYDYEKYGSVLRGFYLNMETDLPGPLLKTNDDVLATLHDLPAVTQQYAAAYQRFSQRFNAWEDGHASQRVVDTFFADELHH</sequence>
<dbReference type="Pfam" id="PF00535">
    <property type="entry name" value="Glycos_transf_2"/>
    <property type="match status" value="1"/>
</dbReference>
<dbReference type="Gene3D" id="3.90.550.10">
    <property type="entry name" value="Spore Coat Polysaccharide Biosynthesis Protein SpsA, Chain A"/>
    <property type="match status" value="1"/>
</dbReference>
<comment type="subcellular location">
    <subcellularLocation>
        <location evidence="1">Cell membrane</location>
        <topology evidence="1">Peripheral membrane protein</topology>
    </subcellularLocation>
</comment>
<dbReference type="SUPFAM" id="SSF53756">
    <property type="entry name" value="UDP-Glycosyltransferase/glycogen phosphorylase"/>
    <property type="match status" value="1"/>
</dbReference>
<dbReference type="Gene3D" id="3.40.50.11820">
    <property type="match status" value="1"/>
</dbReference>
<dbReference type="PANTHER" id="PTHR37316:SF3">
    <property type="entry name" value="TEICHOIC ACID GLYCEROL-PHOSPHATE TRANSFERASE"/>
    <property type="match status" value="1"/>
</dbReference>
<dbReference type="InterPro" id="IPR051612">
    <property type="entry name" value="Teichoic_Acid_Biosynth"/>
</dbReference>
<dbReference type="InterPro" id="IPR001173">
    <property type="entry name" value="Glyco_trans_2-like"/>
</dbReference>
<dbReference type="SUPFAM" id="SSF53448">
    <property type="entry name" value="Nucleotide-diphospho-sugar transferases"/>
    <property type="match status" value="1"/>
</dbReference>
<reference evidence="7 8" key="1">
    <citation type="submission" date="2018-07" db="EMBL/GenBank/DDBJ databases">
        <authorList>
            <person name="Feyereisen M."/>
        </authorList>
    </citation>
    <scope>NUCLEOTIDE SEQUENCE [LARGE SCALE GENOMIC DNA]</scope>
    <source>
        <strain evidence="7 8">UCCLBBS449</strain>
    </source>
</reference>
<proteinExistence type="inferred from homology"/>
<dbReference type="RefSeq" id="WP_075168670.1">
    <property type="nucleotide sequence ID" value="NZ_CP031198.1"/>
</dbReference>
<protein>
    <submittedName>
        <fullName evidence="7">CDP-glycerol:polyglycerophosphate glycerophosphotransferase</fullName>
    </submittedName>
</protein>
<evidence type="ECO:0000313" key="7">
    <source>
        <dbReference type="EMBL" id="QCZ52419.1"/>
    </source>
</evidence>
<evidence type="ECO:0000256" key="3">
    <source>
        <dbReference type="ARBA" id="ARBA00022475"/>
    </source>
</evidence>
<gene>
    <name evidence="7" type="ORF">UCCLBBS449_0435</name>
</gene>
<dbReference type="CDD" id="cd00761">
    <property type="entry name" value="Glyco_tranf_GTA_type"/>
    <property type="match status" value="1"/>
</dbReference>
<evidence type="ECO:0000256" key="1">
    <source>
        <dbReference type="ARBA" id="ARBA00004202"/>
    </source>
</evidence>
<dbReference type="InterPro" id="IPR007554">
    <property type="entry name" value="Glycerophosphate_synth"/>
</dbReference>
<dbReference type="Gene3D" id="3.40.50.12580">
    <property type="match status" value="1"/>
</dbReference>
<dbReference type="InterPro" id="IPR029044">
    <property type="entry name" value="Nucleotide-diphossugar_trans"/>
</dbReference>
<evidence type="ECO:0000313" key="8">
    <source>
        <dbReference type="Proteomes" id="UP000307074"/>
    </source>
</evidence>
<evidence type="ECO:0000256" key="4">
    <source>
        <dbReference type="ARBA" id="ARBA00022679"/>
    </source>
</evidence>
<comment type="similarity">
    <text evidence="2">Belongs to the CDP-glycerol glycerophosphotransferase family.</text>
</comment>
<dbReference type="PANTHER" id="PTHR37316">
    <property type="entry name" value="TEICHOIC ACID GLYCEROL-PHOSPHATE PRIMASE"/>
    <property type="match status" value="1"/>
</dbReference>
<dbReference type="InterPro" id="IPR043148">
    <property type="entry name" value="TagF_C"/>
</dbReference>
<keyword evidence="4 7" id="KW-0808">Transferase</keyword>
<keyword evidence="3" id="KW-1003">Cell membrane</keyword>
<name>A0A5B7XZU6_LEVBR</name>
<evidence type="ECO:0000256" key="6">
    <source>
        <dbReference type="ARBA" id="ARBA00023136"/>
    </source>
</evidence>
<evidence type="ECO:0000256" key="5">
    <source>
        <dbReference type="ARBA" id="ARBA00022944"/>
    </source>
</evidence>
<dbReference type="EMBL" id="CP031198">
    <property type="protein sequence ID" value="QCZ52419.1"/>
    <property type="molecule type" value="Genomic_DNA"/>
</dbReference>
<dbReference type="GO" id="GO:0019350">
    <property type="term" value="P:teichoic acid biosynthetic process"/>
    <property type="evidence" value="ECO:0007669"/>
    <property type="project" value="UniProtKB-KW"/>
</dbReference>
<accession>A0A5B7XZU6</accession>
<organism evidence="7 8">
    <name type="scientific">Levilactobacillus brevis</name>
    <name type="common">Lactobacillus brevis</name>
    <dbReference type="NCBI Taxonomy" id="1580"/>
    <lineage>
        <taxon>Bacteria</taxon>
        <taxon>Bacillati</taxon>
        <taxon>Bacillota</taxon>
        <taxon>Bacilli</taxon>
        <taxon>Lactobacillales</taxon>
        <taxon>Lactobacillaceae</taxon>
        <taxon>Levilactobacillus</taxon>
    </lineage>
</organism>
<dbReference type="Pfam" id="PF04464">
    <property type="entry name" value="Glyphos_transf"/>
    <property type="match status" value="1"/>
</dbReference>
<keyword evidence="5" id="KW-0777">Teichoic acid biosynthesis</keyword>
<evidence type="ECO:0000256" key="2">
    <source>
        <dbReference type="ARBA" id="ARBA00010488"/>
    </source>
</evidence>
<dbReference type="Proteomes" id="UP000307074">
    <property type="component" value="Chromosome"/>
</dbReference>
<dbReference type="InterPro" id="IPR043149">
    <property type="entry name" value="TagF_N"/>
</dbReference>
<dbReference type="GO" id="GO:0005886">
    <property type="term" value="C:plasma membrane"/>
    <property type="evidence" value="ECO:0007669"/>
    <property type="project" value="UniProtKB-SubCell"/>
</dbReference>
<keyword evidence="6" id="KW-0472">Membrane</keyword>
<dbReference type="AlphaFoldDB" id="A0A5B7XZU6"/>
<dbReference type="GO" id="GO:0047355">
    <property type="term" value="F:CDP-glycerol glycerophosphotransferase activity"/>
    <property type="evidence" value="ECO:0007669"/>
    <property type="project" value="InterPro"/>
</dbReference>